<dbReference type="EC" id="1.-.-.-" evidence="9"/>
<dbReference type="GO" id="GO:0004499">
    <property type="term" value="F:N,N-dimethylaniline monooxygenase activity"/>
    <property type="evidence" value="ECO:0007669"/>
    <property type="project" value="InterPro"/>
</dbReference>
<evidence type="ECO:0000256" key="7">
    <source>
        <dbReference type="ARBA" id="ARBA00023033"/>
    </source>
</evidence>
<evidence type="ECO:0000256" key="8">
    <source>
        <dbReference type="ARBA" id="ARBA00047707"/>
    </source>
</evidence>
<sequence>MKSELRSVLVPGPLIVGAGPSGLATAACLKEKGVPSLILERENCIASLWKLKMYDRLNVHLPRKFCELPHMKLPPEFPAFPTRLQYISYLDAYAKHFSIEPMFGEEVRQAKYDSTTGFWTVQILRYKFFCRWLIVATGENAEPLLPEIPGISNFQGGYLHSSLYKNGADFKGERILVIGCGNSGMEISLDLCNNGAQPFVVVRDKLHILPREILGRSTFGLSMFLLKWLPLRIVDRFLVLSSWLILGDIQQFGLRRPEIGPLELKKTTGKTPVLDVGTSAKIKTGQIKVVPGIRRITDRGAEFVNGGAAEFDSVILATGYRSTVPSWLKEEEFFNKHNGYPKTQFPNCWKGKNGLYSVGFTKLGLAGASIDAKRVAEDIAWQWKSDTRQMHFEYHMATRIDPRQQAP</sequence>
<dbReference type="SUPFAM" id="SSF51905">
    <property type="entry name" value="FAD/NAD(P)-binding domain"/>
    <property type="match status" value="2"/>
</dbReference>
<evidence type="ECO:0000256" key="4">
    <source>
        <dbReference type="ARBA" id="ARBA00022827"/>
    </source>
</evidence>
<accession>A0A9Q0K658</accession>
<evidence type="ECO:0000313" key="11">
    <source>
        <dbReference type="Proteomes" id="UP001141806"/>
    </source>
</evidence>
<dbReference type="InterPro" id="IPR050982">
    <property type="entry name" value="Auxin_biosynth/cation_transpt"/>
</dbReference>
<evidence type="ECO:0000256" key="2">
    <source>
        <dbReference type="ARBA" id="ARBA00009183"/>
    </source>
</evidence>
<comment type="cofactor">
    <cofactor evidence="1 9">
        <name>FAD</name>
        <dbReference type="ChEBI" id="CHEBI:57692"/>
    </cofactor>
</comment>
<dbReference type="EMBL" id="JAMYWD010000008">
    <property type="protein sequence ID" value="KAJ4963515.1"/>
    <property type="molecule type" value="Genomic_DNA"/>
</dbReference>
<dbReference type="PANTHER" id="PTHR43539:SF56">
    <property type="entry name" value="EXPRESSED PROTEIN"/>
    <property type="match status" value="1"/>
</dbReference>
<gene>
    <name evidence="10" type="ORF">NE237_023454</name>
</gene>
<keyword evidence="6 9" id="KW-0560">Oxidoreductase</keyword>
<comment type="catalytic activity">
    <reaction evidence="8">
        <text>indole-3-pyruvate + NADPH + O2 + H(+) = (indol-3-yl)acetate + CO2 + NADP(+) + H2O</text>
        <dbReference type="Rhea" id="RHEA:34331"/>
        <dbReference type="ChEBI" id="CHEBI:15377"/>
        <dbReference type="ChEBI" id="CHEBI:15378"/>
        <dbReference type="ChEBI" id="CHEBI:15379"/>
        <dbReference type="ChEBI" id="CHEBI:16526"/>
        <dbReference type="ChEBI" id="CHEBI:17640"/>
        <dbReference type="ChEBI" id="CHEBI:30854"/>
        <dbReference type="ChEBI" id="CHEBI:57783"/>
        <dbReference type="ChEBI" id="CHEBI:58349"/>
        <dbReference type="EC" id="1.14.13.168"/>
    </reaction>
</comment>
<dbReference type="Pfam" id="PF00743">
    <property type="entry name" value="FMO-like"/>
    <property type="match status" value="1"/>
</dbReference>
<dbReference type="PROSITE" id="PS51257">
    <property type="entry name" value="PROKAR_LIPOPROTEIN"/>
    <property type="match status" value="1"/>
</dbReference>
<comment type="similarity">
    <text evidence="2 9">Belongs to the FMO family.</text>
</comment>
<protein>
    <recommendedName>
        <fullName evidence="9">Flavin-containing monooxygenase</fullName>
        <ecNumber evidence="9">1.-.-.-</ecNumber>
    </recommendedName>
</protein>
<dbReference type="GO" id="GO:0050661">
    <property type="term" value="F:NADP binding"/>
    <property type="evidence" value="ECO:0007669"/>
    <property type="project" value="InterPro"/>
</dbReference>
<dbReference type="InterPro" id="IPR036188">
    <property type="entry name" value="FAD/NAD-bd_sf"/>
</dbReference>
<comment type="caution">
    <text evidence="10">The sequence shown here is derived from an EMBL/GenBank/DDBJ whole genome shotgun (WGS) entry which is preliminary data.</text>
</comment>
<evidence type="ECO:0000256" key="1">
    <source>
        <dbReference type="ARBA" id="ARBA00001974"/>
    </source>
</evidence>
<keyword evidence="4 9" id="KW-0274">FAD</keyword>
<organism evidence="10 11">
    <name type="scientific">Protea cynaroides</name>
    <dbReference type="NCBI Taxonomy" id="273540"/>
    <lineage>
        <taxon>Eukaryota</taxon>
        <taxon>Viridiplantae</taxon>
        <taxon>Streptophyta</taxon>
        <taxon>Embryophyta</taxon>
        <taxon>Tracheophyta</taxon>
        <taxon>Spermatophyta</taxon>
        <taxon>Magnoliopsida</taxon>
        <taxon>Proteales</taxon>
        <taxon>Proteaceae</taxon>
        <taxon>Protea</taxon>
    </lineage>
</organism>
<dbReference type="FunFam" id="3.50.50.60:FF:000100">
    <property type="entry name" value="Flavin-containing monooxygenase"/>
    <property type="match status" value="1"/>
</dbReference>
<evidence type="ECO:0000256" key="9">
    <source>
        <dbReference type="RuleBase" id="RU361177"/>
    </source>
</evidence>
<keyword evidence="5" id="KW-0521">NADP</keyword>
<keyword evidence="11" id="KW-1185">Reference proteome</keyword>
<keyword evidence="3 9" id="KW-0285">Flavoprotein</keyword>
<dbReference type="Gene3D" id="3.50.50.60">
    <property type="entry name" value="FAD/NAD(P)-binding domain"/>
    <property type="match status" value="1"/>
</dbReference>
<evidence type="ECO:0000256" key="3">
    <source>
        <dbReference type="ARBA" id="ARBA00022630"/>
    </source>
</evidence>
<name>A0A9Q0K658_9MAGN</name>
<dbReference type="OrthoDB" id="66881at2759"/>
<proteinExistence type="inferred from homology"/>
<dbReference type="GO" id="GO:0103075">
    <property type="term" value="F:indole-3-pyruvate monooxygenase activity"/>
    <property type="evidence" value="ECO:0007669"/>
    <property type="project" value="UniProtKB-EC"/>
</dbReference>
<dbReference type="Proteomes" id="UP001141806">
    <property type="component" value="Unassembled WGS sequence"/>
</dbReference>
<keyword evidence="7 9" id="KW-0503">Monooxygenase</keyword>
<evidence type="ECO:0000256" key="5">
    <source>
        <dbReference type="ARBA" id="ARBA00022857"/>
    </source>
</evidence>
<reference evidence="10" key="1">
    <citation type="journal article" date="2023" name="Plant J.">
        <title>The genome of the king protea, Protea cynaroides.</title>
        <authorList>
            <person name="Chang J."/>
            <person name="Duong T.A."/>
            <person name="Schoeman C."/>
            <person name="Ma X."/>
            <person name="Roodt D."/>
            <person name="Barker N."/>
            <person name="Li Z."/>
            <person name="Van de Peer Y."/>
            <person name="Mizrachi E."/>
        </authorList>
    </citation>
    <scope>NUCLEOTIDE SEQUENCE</scope>
    <source>
        <tissue evidence="10">Young leaves</tissue>
    </source>
</reference>
<evidence type="ECO:0000256" key="6">
    <source>
        <dbReference type="ARBA" id="ARBA00023002"/>
    </source>
</evidence>
<dbReference type="AlphaFoldDB" id="A0A9Q0K658"/>
<dbReference type="PRINTS" id="PR00469">
    <property type="entry name" value="PNDRDTASEII"/>
</dbReference>
<evidence type="ECO:0000313" key="10">
    <source>
        <dbReference type="EMBL" id="KAJ4963515.1"/>
    </source>
</evidence>
<dbReference type="GO" id="GO:0050660">
    <property type="term" value="F:flavin adenine dinucleotide binding"/>
    <property type="evidence" value="ECO:0007669"/>
    <property type="project" value="InterPro"/>
</dbReference>
<dbReference type="InterPro" id="IPR020946">
    <property type="entry name" value="Flavin_mOase-like"/>
</dbReference>
<dbReference type="PRINTS" id="PR00368">
    <property type="entry name" value="FADPNR"/>
</dbReference>
<dbReference type="PANTHER" id="PTHR43539">
    <property type="entry name" value="FLAVIN-BINDING MONOOXYGENASE-LIKE PROTEIN (AFU_ORTHOLOGUE AFUA_4G09220)"/>
    <property type="match status" value="1"/>
</dbReference>